<protein>
    <recommendedName>
        <fullName evidence="3">DUF3008 domain-containing protein</fullName>
    </recommendedName>
</protein>
<feature type="non-terminal residue" evidence="2">
    <location>
        <position position="1"/>
    </location>
</feature>
<evidence type="ECO:0000256" key="1">
    <source>
        <dbReference type="SAM" id="MobiDB-lite"/>
    </source>
</evidence>
<organism evidence="2">
    <name type="scientific">marine sediment metagenome</name>
    <dbReference type="NCBI Taxonomy" id="412755"/>
    <lineage>
        <taxon>unclassified sequences</taxon>
        <taxon>metagenomes</taxon>
        <taxon>ecological metagenomes</taxon>
    </lineage>
</organism>
<feature type="compositionally biased region" description="Basic residues" evidence="1">
    <location>
        <begin position="77"/>
        <end position="92"/>
    </location>
</feature>
<feature type="region of interest" description="Disordered" evidence="1">
    <location>
        <begin position="44"/>
        <end position="92"/>
    </location>
</feature>
<dbReference type="EMBL" id="LAZR01008011">
    <property type="protein sequence ID" value="KKM81504.1"/>
    <property type="molecule type" value="Genomic_DNA"/>
</dbReference>
<proteinExistence type="predicted"/>
<dbReference type="Pfam" id="PF11450">
    <property type="entry name" value="DUF3008"/>
    <property type="match status" value="1"/>
</dbReference>
<feature type="region of interest" description="Disordered" evidence="1">
    <location>
        <begin position="1"/>
        <end position="32"/>
    </location>
</feature>
<gene>
    <name evidence="2" type="ORF">LCGC14_1329210</name>
</gene>
<accession>A0A0F9KH51</accession>
<evidence type="ECO:0000313" key="2">
    <source>
        <dbReference type="EMBL" id="KKM81504.1"/>
    </source>
</evidence>
<comment type="caution">
    <text evidence="2">The sequence shown here is derived from an EMBL/GenBank/DDBJ whole genome shotgun (WGS) entry which is preliminary data.</text>
</comment>
<name>A0A0F9KH51_9ZZZZ</name>
<evidence type="ECO:0008006" key="3">
    <source>
        <dbReference type="Google" id="ProtNLM"/>
    </source>
</evidence>
<sequence length="92" mass="9991">MPAESEPQRRAAGAALAVKKGERPASSLKGAARGMLSMTRSQLEDFARKPPTPQTTRAAAHLDREHKAMRGANPQSSRKKPKSKRSRSKGRS</sequence>
<dbReference type="InterPro" id="IPR021553">
    <property type="entry name" value="DUF3008"/>
</dbReference>
<dbReference type="AlphaFoldDB" id="A0A0F9KH51"/>
<reference evidence="2" key="1">
    <citation type="journal article" date="2015" name="Nature">
        <title>Complex archaea that bridge the gap between prokaryotes and eukaryotes.</title>
        <authorList>
            <person name="Spang A."/>
            <person name="Saw J.H."/>
            <person name="Jorgensen S.L."/>
            <person name="Zaremba-Niedzwiedzka K."/>
            <person name="Martijn J."/>
            <person name="Lind A.E."/>
            <person name="van Eijk R."/>
            <person name="Schleper C."/>
            <person name="Guy L."/>
            <person name="Ettema T.J."/>
        </authorList>
    </citation>
    <scope>NUCLEOTIDE SEQUENCE</scope>
</reference>